<sequence length="378" mass="42903">MKRHINQHGVTLVELLVTIAILGLVLAGIYGLMDTANRSYINTRAVVESQQTARVVLDYLLFRLREMDGSGLVKDPRKCTECHEKELDNDPSTDDSKIPCYRDVRIPRRSLFLEQLTTMPLPTLADVEAGYQNLSGHNAITFWADLLPLTGLPDEFTDSPRTDTTHANGVWDLTQDKDGDGKYDPGDDREVIYFDQNDDGNYDYYAEKWSFRLKTSLSKPYLQLVESLSFTHTTDKGGSLDVKDKNQSTYPDTGYTDQPVAYGIVGLGIKKIPKFYPDELLALGDSELDEPSCGSFLETGTRDTCHGNSVPTGQEWRNVYENETAFSYSQFIDTHPWWNVRGFSVEVATVDPQGRKFMKLKQILIPRNFEVNQEYYVE</sequence>
<keyword evidence="1" id="KW-0472">Membrane</keyword>
<accession>A0A9D5JUC5</accession>
<comment type="caution">
    <text evidence="2">The sequence shown here is derived from an EMBL/GenBank/DDBJ whole genome shotgun (WGS) entry which is preliminary data.</text>
</comment>
<dbReference type="NCBIfam" id="TIGR02532">
    <property type="entry name" value="IV_pilin_GFxxxE"/>
    <property type="match status" value="1"/>
</dbReference>
<protein>
    <submittedName>
        <fullName evidence="2">Prepilin-type N-terminal cleavage/methylation domain-containing protein</fullName>
    </submittedName>
</protein>
<evidence type="ECO:0000313" key="2">
    <source>
        <dbReference type="EMBL" id="MBD3324413.1"/>
    </source>
</evidence>
<organism evidence="2 3">
    <name type="scientific">candidate division KSB3 bacterium</name>
    <dbReference type="NCBI Taxonomy" id="2044937"/>
    <lineage>
        <taxon>Bacteria</taxon>
        <taxon>candidate division KSB3</taxon>
    </lineage>
</organism>
<dbReference type="AlphaFoldDB" id="A0A9D5JUC5"/>
<dbReference type="PROSITE" id="PS00409">
    <property type="entry name" value="PROKAR_NTER_METHYL"/>
    <property type="match status" value="1"/>
</dbReference>
<keyword evidence="1" id="KW-1133">Transmembrane helix</keyword>
<keyword evidence="1" id="KW-0812">Transmembrane</keyword>
<proteinExistence type="predicted"/>
<reference evidence="2" key="1">
    <citation type="submission" date="2019-11" db="EMBL/GenBank/DDBJ databases">
        <title>Microbial mats filling the niche in hypersaline microbial mats.</title>
        <authorList>
            <person name="Wong H.L."/>
            <person name="Macleod F.I."/>
            <person name="White R.A. III"/>
            <person name="Burns B.P."/>
        </authorList>
    </citation>
    <scope>NUCLEOTIDE SEQUENCE</scope>
    <source>
        <strain evidence="2">Rbin_158</strain>
    </source>
</reference>
<gene>
    <name evidence="2" type="ORF">GF339_07490</name>
</gene>
<dbReference type="InterPro" id="IPR012902">
    <property type="entry name" value="N_methyl_site"/>
</dbReference>
<evidence type="ECO:0000313" key="3">
    <source>
        <dbReference type="Proteomes" id="UP000649604"/>
    </source>
</evidence>
<name>A0A9D5JUC5_9BACT</name>
<dbReference type="Proteomes" id="UP000649604">
    <property type="component" value="Unassembled WGS sequence"/>
</dbReference>
<dbReference type="Pfam" id="PF07963">
    <property type="entry name" value="N_methyl"/>
    <property type="match status" value="1"/>
</dbReference>
<evidence type="ECO:0000256" key="1">
    <source>
        <dbReference type="SAM" id="Phobius"/>
    </source>
</evidence>
<feature type="transmembrane region" description="Helical" evidence="1">
    <location>
        <begin position="12"/>
        <end position="33"/>
    </location>
</feature>
<dbReference type="EMBL" id="WJJP01000233">
    <property type="protein sequence ID" value="MBD3324413.1"/>
    <property type="molecule type" value="Genomic_DNA"/>
</dbReference>